<reference evidence="2 3" key="1">
    <citation type="submission" date="2020-02" db="EMBL/GenBank/DDBJ databases">
        <authorList>
            <person name="Ma Q."/>
            <person name="Huang Y."/>
            <person name="Song X."/>
            <person name="Pei D."/>
        </authorList>
    </citation>
    <scope>NUCLEOTIDE SEQUENCE [LARGE SCALE GENOMIC DNA]</scope>
    <source>
        <strain evidence="2">Sxm20200214</strain>
        <tissue evidence="2">Leaf</tissue>
    </source>
</reference>
<name>A0A8X7VP97_BRACI</name>
<evidence type="ECO:0000313" key="2">
    <source>
        <dbReference type="EMBL" id="KAG2315209.1"/>
    </source>
</evidence>
<accession>A0A8X7VP97</accession>
<gene>
    <name evidence="2" type="ORF">Bca52824_018331</name>
</gene>
<protein>
    <submittedName>
        <fullName evidence="2">Uncharacterized protein</fullName>
    </submittedName>
</protein>
<feature type="region of interest" description="Disordered" evidence="1">
    <location>
        <begin position="48"/>
        <end position="68"/>
    </location>
</feature>
<keyword evidence="3" id="KW-1185">Reference proteome</keyword>
<dbReference type="EMBL" id="JAAMPC010000004">
    <property type="protein sequence ID" value="KAG2315209.1"/>
    <property type="molecule type" value="Genomic_DNA"/>
</dbReference>
<dbReference type="AlphaFoldDB" id="A0A8X7VP97"/>
<proteinExistence type="predicted"/>
<comment type="caution">
    <text evidence="2">The sequence shown here is derived from an EMBL/GenBank/DDBJ whole genome shotgun (WGS) entry which is preliminary data.</text>
</comment>
<sequence>MMMVRCVRLWRGEWKKNGEQEWGFLADPEDFGYRMLLDACPTWEQNTTNDNLKHGSSIDAAKRKDMVG</sequence>
<dbReference type="Proteomes" id="UP000886595">
    <property type="component" value="Unassembled WGS sequence"/>
</dbReference>
<evidence type="ECO:0000256" key="1">
    <source>
        <dbReference type="SAM" id="MobiDB-lite"/>
    </source>
</evidence>
<organism evidence="2 3">
    <name type="scientific">Brassica carinata</name>
    <name type="common">Ethiopian mustard</name>
    <name type="synonym">Abyssinian cabbage</name>
    <dbReference type="NCBI Taxonomy" id="52824"/>
    <lineage>
        <taxon>Eukaryota</taxon>
        <taxon>Viridiplantae</taxon>
        <taxon>Streptophyta</taxon>
        <taxon>Embryophyta</taxon>
        <taxon>Tracheophyta</taxon>
        <taxon>Spermatophyta</taxon>
        <taxon>Magnoliopsida</taxon>
        <taxon>eudicotyledons</taxon>
        <taxon>Gunneridae</taxon>
        <taxon>Pentapetalae</taxon>
        <taxon>rosids</taxon>
        <taxon>malvids</taxon>
        <taxon>Brassicales</taxon>
        <taxon>Brassicaceae</taxon>
        <taxon>Brassiceae</taxon>
        <taxon>Brassica</taxon>
    </lineage>
</organism>
<evidence type="ECO:0000313" key="3">
    <source>
        <dbReference type="Proteomes" id="UP000886595"/>
    </source>
</evidence>